<feature type="domain" description="SnoaL-like" evidence="1">
    <location>
        <begin position="47"/>
        <end position="175"/>
    </location>
</feature>
<organism evidence="2 3">
    <name type="scientific">Nocardioides agri</name>
    <dbReference type="NCBI Taxonomy" id="2682843"/>
    <lineage>
        <taxon>Bacteria</taxon>
        <taxon>Bacillati</taxon>
        <taxon>Actinomycetota</taxon>
        <taxon>Actinomycetes</taxon>
        <taxon>Propionibacteriales</taxon>
        <taxon>Nocardioidaceae</taxon>
        <taxon>Nocardioides</taxon>
    </lineage>
</organism>
<evidence type="ECO:0000313" key="3">
    <source>
        <dbReference type="Proteomes" id="UP000473525"/>
    </source>
</evidence>
<protein>
    <submittedName>
        <fullName evidence="2">Nuclear transport factor 2 family protein</fullName>
    </submittedName>
</protein>
<dbReference type="CDD" id="cd00531">
    <property type="entry name" value="NTF2_like"/>
    <property type="match status" value="1"/>
</dbReference>
<name>A0A6L6XPV3_9ACTN</name>
<dbReference type="Gene3D" id="3.10.450.50">
    <property type="match status" value="1"/>
</dbReference>
<dbReference type="Pfam" id="PF13577">
    <property type="entry name" value="SnoaL_4"/>
    <property type="match status" value="1"/>
</dbReference>
<dbReference type="AlphaFoldDB" id="A0A6L6XPV3"/>
<accession>A0A6L6XPV3</accession>
<dbReference type="SUPFAM" id="SSF54427">
    <property type="entry name" value="NTF2-like"/>
    <property type="match status" value="1"/>
</dbReference>
<reference evidence="2 3" key="1">
    <citation type="submission" date="2019-12" db="EMBL/GenBank/DDBJ databases">
        <authorList>
            <person name="Huq M.A."/>
        </authorList>
    </citation>
    <scope>NUCLEOTIDE SEQUENCE [LARGE SCALE GENOMIC DNA]</scope>
    <source>
        <strain evidence="2 3">MAH-18</strain>
    </source>
</reference>
<dbReference type="Proteomes" id="UP000473525">
    <property type="component" value="Unassembled WGS sequence"/>
</dbReference>
<dbReference type="InterPro" id="IPR032710">
    <property type="entry name" value="NTF2-like_dom_sf"/>
</dbReference>
<dbReference type="EMBL" id="WSEK01000004">
    <property type="protein sequence ID" value="MVQ49314.1"/>
    <property type="molecule type" value="Genomic_DNA"/>
</dbReference>
<gene>
    <name evidence="2" type="ORF">GON03_08975</name>
</gene>
<dbReference type="InterPro" id="IPR037401">
    <property type="entry name" value="SnoaL-like"/>
</dbReference>
<evidence type="ECO:0000259" key="1">
    <source>
        <dbReference type="Pfam" id="PF13577"/>
    </source>
</evidence>
<proteinExistence type="predicted"/>
<comment type="caution">
    <text evidence="2">The sequence shown here is derived from an EMBL/GenBank/DDBJ whole genome shotgun (WGS) entry which is preliminary data.</text>
</comment>
<sequence>MAEVATPARSARWPIVSWFTVPACSEPQPPFKDYANRTRSSSVRAVQLTDGDRIRGLLATYCRLIDAGDFAGVGALMAHAVLKTEDGTVIATGADEVERLYAGLVKLHDDGTPGTQHVVANAIFDEPGVDGTVTVTSTYLVLQALPDVPLQPIVTGTYVDRFETGEGGLRFAERRFGIGRSGRLEHHLTITP</sequence>
<evidence type="ECO:0000313" key="2">
    <source>
        <dbReference type="EMBL" id="MVQ49314.1"/>
    </source>
</evidence>
<keyword evidence="3" id="KW-1185">Reference proteome</keyword>